<gene>
    <name evidence="3" type="ORF">FD04_GL000752</name>
</gene>
<comment type="caution">
    <text evidence="3">The sequence shown here is derived from an EMBL/GenBank/DDBJ whole genome shotgun (WGS) entry which is preliminary data.</text>
</comment>
<organism evidence="3 4">
    <name type="scientific">Secundilactobacillus odoratitofui DSM 19909 = JCM 15043</name>
    <dbReference type="NCBI Taxonomy" id="1423776"/>
    <lineage>
        <taxon>Bacteria</taxon>
        <taxon>Bacillati</taxon>
        <taxon>Bacillota</taxon>
        <taxon>Bacilli</taxon>
        <taxon>Lactobacillales</taxon>
        <taxon>Lactobacillaceae</taxon>
        <taxon>Secundilactobacillus</taxon>
    </lineage>
</organism>
<dbReference type="EMBL" id="AZEE01000028">
    <property type="protein sequence ID" value="KRK97782.1"/>
    <property type="molecule type" value="Genomic_DNA"/>
</dbReference>
<evidence type="ECO:0000256" key="1">
    <source>
        <dbReference type="ARBA" id="ARBA00023004"/>
    </source>
</evidence>
<dbReference type="AlphaFoldDB" id="A0A0R1LPK4"/>
<proteinExistence type="predicted"/>
<sequence>MIMKQFTIHQFNGLDDSTTQRLHSLGLQTGSVLTTVRFYPFHGPVIIQVDQQRIGIRYQVFRQLIGG</sequence>
<dbReference type="InterPro" id="IPR008988">
    <property type="entry name" value="Transcriptional_repressor_C"/>
</dbReference>
<evidence type="ECO:0000313" key="3">
    <source>
        <dbReference type="EMBL" id="KRK97782.1"/>
    </source>
</evidence>
<feature type="domain" description="Ferrous iron transporter FeoA-like" evidence="2">
    <location>
        <begin position="4"/>
        <end position="63"/>
    </location>
</feature>
<reference evidence="3 4" key="1">
    <citation type="journal article" date="2015" name="Genome Announc.">
        <title>Expanding the biotechnology potential of lactobacilli through comparative genomics of 213 strains and associated genera.</title>
        <authorList>
            <person name="Sun Z."/>
            <person name="Harris H.M."/>
            <person name="McCann A."/>
            <person name="Guo C."/>
            <person name="Argimon S."/>
            <person name="Zhang W."/>
            <person name="Yang X."/>
            <person name="Jeffery I.B."/>
            <person name="Cooney J.C."/>
            <person name="Kagawa T.F."/>
            <person name="Liu W."/>
            <person name="Song Y."/>
            <person name="Salvetti E."/>
            <person name="Wrobel A."/>
            <person name="Rasinkangas P."/>
            <person name="Parkhill J."/>
            <person name="Rea M.C."/>
            <person name="O'Sullivan O."/>
            <person name="Ritari J."/>
            <person name="Douillard F.P."/>
            <person name="Paul Ross R."/>
            <person name="Yang R."/>
            <person name="Briner A.E."/>
            <person name="Felis G.E."/>
            <person name="de Vos W.M."/>
            <person name="Barrangou R."/>
            <person name="Klaenhammer T.R."/>
            <person name="Caufield P.W."/>
            <person name="Cui Y."/>
            <person name="Zhang H."/>
            <person name="O'Toole P.W."/>
        </authorList>
    </citation>
    <scope>NUCLEOTIDE SEQUENCE [LARGE SCALE GENOMIC DNA]</scope>
    <source>
        <strain evidence="3 4">DSM 19909</strain>
    </source>
</reference>
<dbReference type="GO" id="GO:0046914">
    <property type="term" value="F:transition metal ion binding"/>
    <property type="evidence" value="ECO:0007669"/>
    <property type="project" value="InterPro"/>
</dbReference>
<evidence type="ECO:0000259" key="2">
    <source>
        <dbReference type="Pfam" id="PF04023"/>
    </source>
</evidence>
<accession>A0A0R1LPK4</accession>
<dbReference type="STRING" id="1423776.FD04_GL000752"/>
<name>A0A0R1LPK4_9LACO</name>
<dbReference type="OrthoDB" id="9811076at2"/>
<keyword evidence="1" id="KW-0408">Iron</keyword>
<dbReference type="Proteomes" id="UP000051160">
    <property type="component" value="Unassembled WGS sequence"/>
</dbReference>
<dbReference type="PATRIC" id="fig|1423776.4.peg.759"/>
<evidence type="ECO:0000313" key="4">
    <source>
        <dbReference type="Proteomes" id="UP000051160"/>
    </source>
</evidence>
<dbReference type="SUPFAM" id="SSF50037">
    <property type="entry name" value="C-terminal domain of transcriptional repressors"/>
    <property type="match status" value="1"/>
</dbReference>
<keyword evidence="4" id="KW-1185">Reference proteome</keyword>
<protein>
    <recommendedName>
        <fullName evidence="2">Ferrous iron transporter FeoA-like domain-containing protein</fullName>
    </recommendedName>
</protein>
<dbReference type="Gene3D" id="2.30.30.90">
    <property type="match status" value="1"/>
</dbReference>
<dbReference type="InterPro" id="IPR007167">
    <property type="entry name" value="Fe-transptr_FeoA-like"/>
</dbReference>
<dbReference type="InterPro" id="IPR038157">
    <property type="entry name" value="FeoA_core_dom"/>
</dbReference>
<dbReference type="Pfam" id="PF04023">
    <property type="entry name" value="FeoA"/>
    <property type="match status" value="1"/>
</dbReference>